<dbReference type="GO" id="GO:0003676">
    <property type="term" value="F:nucleic acid binding"/>
    <property type="evidence" value="ECO:0007669"/>
    <property type="project" value="InterPro"/>
</dbReference>
<dbReference type="InterPro" id="IPR002156">
    <property type="entry name" value="RNaseH_domain"/>
</dbReference>
<evidence type="ECO:0000313" key="3">
    <source>
        <dbReference type="Proteomes" id="UP001281410"/>
    </source>
</evidence>
<dbReference type="SUPFAM" id="SSF53098">
    <property type="entry name" value="Ribonuclease H-like"/>
    <property type="match status" value="1"/>
</dbReference>
<dbReference type="Proteomes" id="UP001281410">
    <property type="component" value="Unassembled WGS sequence"/>
</dbReference>
<dbReference type="PANTHER" id="PTHR33116:SF78">
    <property type="entry name" value="OS12G0587133 PROTEIN"/>
    <property type="match status" value="1"/>
</dbReference>
<dbReference type="PANTHER" id="PTHR33116">
    <property type="entry name" value="REVERSE TRANSCRIPTASE ZINC-BINDING DOMAIN-CONTAINING PROTEIN-RELATED-RELATED"/>
    <property type="match status" value="1"/>
</dbReference>
<dbReference type="AlphaFoldDB" id="A0AAE0ED68"/>
<evidence type="ECO:0000259" key="1">
    <source>
        <dbReference type="Pfam" id="PF13456"/>
    </source>
</evidence>
<dbReference type="Pfam" id="PF13456">
    <property type="entry name" value="RVT_3"/>
    <property type="match status" value="1"/>
</dbReference>
<proteinExistence type="predicted"/>
<gene>
    <name evidence="2" type="ORF">Dsin_009110</name>
</gene>
<feature type="domain" description="RNase H type-1" evidence="1">
    <location>
        <begin position="283"/>
        <end position="364"/>
    </location>
</feature>
<organism evidence="2 3">
    <name type="scientific">Dipteronia sinensis</name>
    <dbReference type="NCBI Taxonomy" id="43782"/>
    <lineage>
        <taxon>Eukaryota</taxon>
        <taxon>Viridiplantae</taxon>
        <taxon>Streptophyta</taxon>
        <taxon>Embryophyta</taxon>
        <taxon>Tracheophyta</taxon>
        <taxon>Spermatophyta</taxon>
        <taxon>Magnoliopsida</taxon>
        <taxon>eudicotyledons</taxon>
        <taxon>Gunneridae</taxon>
        <taxon>Pentapetalae</taxon>
        <taxon>rosids</taxon>
        <taxon>malvids</taxon>
        <taxon>Sapindales</taxon>
        <taxon>Sapindaceae</taxon>
        <taxon>Hippocastanoideae</taxon>
        <taxon>Acereae</taxon>
        <taxon>Dipteronia</taxon>
    </lineage>
</organism>
<dbReference type="InterPro" id="IPR036397">
    <property type="entry name" value="RNaseH_sf"/>
</dbReference>
<protein>
    <recommendedName>
        <fullName evidence="1">RNase H type-1 domain-containing protein</fullName>
    </recommendedName>
</protein>
<dbReference type="Gene3D" id="3.30.420.10">
    <property type="entry name" value="Ribonuclease H-like superfamily/Ribonuclease H"/>
    <property type="match status" value="1"/>
</dbReference>
<accession>A0AAE0ED68</accession>
<reference evidence="2" key="1">
    <citation type="journal article" date="2023" name="Plant J.">
        <title>Genome sequences and population genomics provide insights into the demographic history, inbreeding, and mutation load of two 'living fossil' tree species of Dipteronia.</title>
        <authorList>
            <person name="Feng Y."/>
            <person name="Comes H.P."/>
            <person name="Chen J."/>
            <person name="Zhu S."/>
            <person name="Lu R."/>
            <person name="Zhang X."/>
            <person name="Li P."/>
            <person name="Qiu J."/>
            <person name="Olsen K.M."/>
            <person name="Qiu Y."/>
        </authorList>
    </citation>
    <scope>NUCLEOTIDE SEQUENCE</scope>
    <source>
        <strain evidence="2">NBL</strain>
    </source>
</reference>
<dbReference type="EMBL" id="JANJYJ010000003">
    <property type="protein sequence ID" value="KAK3222085.1"/>
    <property type="molecule type" value="Genomic_DNA"/>
</dbReference>
<evidence type="ECO:0000313" key="2">
    <source>
        <dbReference type="EMBL" id="KAK3222085.1"/>
    </source>
</evidence>
<dbReference type="InterPro" id="IPR012337">
    <property type="entry name" value="RNaseH-like_sf"/>
</dbReference>
<keyword evidence="3" id="KW-1185">Reference proteome</keyword>
<name>A0AAE0ED68_9ROSI</name>
<comment type="caution">
    <text evidence="2">The sequence shown here is derived from an EMBL/GenBank/DDBJ whole genome shotgun (WGS) entry which is preliminary data.</text>
</comment>
<dbReference type="GO" id="GO:0004523">
    <property type="term" value="F:RNA-DNA hybrid ribonuclease activity"/>
    <property type="evidence" value="ECO:0007669"/>
    <property type="project" value="InterPro"/>
</dbReference>
<dbReference type="InterPro" id="IPR044730">
    <property type="entry name" value="RNase_H-like_dom_plant"/>
</dbReference>
<dbReference type="CDD" id="cd06222">
    <property type="entry name" value="RNase_H_like"/>
    <property type="match status" value="1"/>
</dbReference>
<sequence>MIAGLRINFHKSCVVKVGKRRTSEEAWETVLNCQKATLPITYRGFPLGARSSAKAFWVPVINRIKQRLAPWNRNVLNKGGRLTLIKAVISSIPSYYMSVFKMPVGVAEVIEKLQREFFLSLMARGSKTENVIKEGLKVIIGDDKRADFWSIRWGEDFQLKWTCLRIFALAVNKTGVVQDYDQWKVFMDFLKNIIIRHSTPDVLSWTFSVNGRFSVGSFSHKLAVFRKDNEVDFTFSWKGLCPIKIELFMWFLNLPESCLETKILRKAKVDKWIPLSADALKFNVDGSSQGNPGSAGIGRVLRDFPGKILVFFSINVGHQDAISAEIMAIHKAVSLCSQTTILFIKEIEVISDLKVVVSWVNEEGIGNHDYIELAGSGVLGSPVPSLVVSCFASWRP</sequence>